<organism evidence="5">
    <name type="scientific">Cyprideis torosa</name>
    <dbReference type="NCBI Taxonomy" id="163714"/>
    <lineage>
        <taxon>Eukaryota</taxon>
        <taxon>Metazoa</taxon>
        <taxon>Ecdysozoa</taxon>
        <taxon>Arthropoda</taxon>
        <taxon>Crustacea</taxon>
        <taxon>Oligostraca</taxon>
        <taxon>Ostracoda</taxon>
        <taxon>Podocopa</taxon>
        <taxon>Podocopida</taxon>
        <taxon>Cytherocopina</taxon>
        <taxon>Cytheroidea</taxon>
        <taxon>Cytherideidae</taxon>
        <taxon>Cyprideis</taxon>
    </lineage>
</organism>
<keyword evidence="2" id="KW-0238">DNA-binding</keyword>
<name>A0A7R8WMG1_9CRUS</name>
<dbReference type="GO" id="GO:0005634">
    <property type="term" value="C:nucleus"/>
    <property type="evidence" value="ECO:0007669"/>
    <property type="project" value="UniProtKB-SubCell"/>
</dbReference>
<gene>
    <name evidence="5" type="ORF">CTOB1V02_LOCUS9563</name>
</gene>
<dbReference type="PROSITE" id="PS50118">
    <property type="entry name" value="HMG_BOX_2"/>
    <property type="match status" value="1"/>
</dbReference>
<dbReference type="SUPFAM" id="SSF47095">
    <property type="entry name" value="HMG-box"/>
    <property type="match status" value="1"/>
</dbReference>
<dbReference type="Gene3D" id="1.10.30.10">
    <property type="entry name" value="High mobility group box domain"/>
    <property type="match status" value="1"/>
</dbReference>
<dbReference type="AlphaFoldDB" id="A0A7R8WMG1"/>
<feature type="compositionally biased region" description="Basic and acidic residues" evidence="4">
    <location>
        <begin position="215"/>
        <end position="230"/>
    </location>
</feature>
<dbReference type="GO" id="GO:0000122">
    <property type="term" value="P:negative regulation of transcription by RNA polymerase II"/>
    <property type="evidence" value="ECO:0007669"/>
    <property type="project" value="TreeGrafter"/>
</dbReference>
<evidence type="ECO:0000256" key="3">
    <source>
        <dbReference type="ARBA" id="ARBA00023242"/>
    </source>
</evidence>
<feature type="compositionally biased region" description="Pro residues" evidence="4">
    <location>
        <begin position="118"/>
        <end position="130"/>
    </location>
</feature>
<evidence type="ECO:0000256" key="1">
    <source>
        <dbReference type="ARBA" id="ARBA00004123"/>
    </source>
</evidence>
<dbReference type="OrthoDB" id="6247875at2759"/>
<feature type="region of interest" description="Disordered" evidence="4">
    <location>
        <begin position="215"/>
        <end position="262"/>
    </location>
</feature>
<accession>A0A7R8WMG1</accession>
<dbReference type="EMBL" id="OB663809">
    <property type="protein sequence ID" value="CAD7231719.1"/>
    <property type="molecule type" value="Genomic_DNA"/>
</dbReference>
<evidence type="ECO:0000256" key="2">
    <source>
        <dbReference type="ARBA" id="ARBA00023125"/>
    </source>
</evidence>
<reference evidence="5" key="1">
    <citation type="submission" date="2020-11" db="EMBL/GenBank/DDBJ databases">
        <authorList>
            <person name="Tran Van P."/>
        </authorList>
    </citation>
    <scope>NUCLEOTIDE SEQUENCE</scope>
</reference>
<dbReference type="GO" id="GO:0000978">
    <property type="term" value="F:RNA polymerase II cis-regulatory region sequence-specific DNA binding"/>
    <property type="evidence" value="ECO:0007669"/>
    <property type="project" value="TreeGrafter"/>
</dbReference>
<dbReference type="Pfam" id="PF00505">
    <property type="entry name" value="HMG_box"/>
    <property type="match status" value="1"/>
</dbReference>
<dbReference type="CDD" id="cd22028">
    <property type="entry name" value="HMG-box_SoxA_SoxB_SoxG"/>
    <property type="match status" value="1"/>
</dbReference>
<evidence type="ECO:0000256" key="4">
    <source>
        <dbReference type="SAM" id="MobiDB-lite"/>
    </source>
</evidence>
<feature type="non-terminal residue" evidence="5">
    <location>
        <position position="1"/>
    </location>
</feature>
<dbReference type="SMART" id="SM00398">
    <property type="entry name" value="HMG"/>
    <property type="match status" value="1"/>
</dbReference>
<keyword evidence="3" id="KW-0539">Nucleus</keyword>
<dbReference type="FunFam" id="1.10.30.10:FF:000002">
    <property type="entry name" value="transcription factor Sox-2"/>
    <property type="match status" value="1"/>
</dbReference>
<evidence type="ECO:0000313" key="5">
    <source>
        <dbReference type="EMBL" id="CAD7231719.1"/>
    </source>
</evidence>
<proteinExistence type="predicted"/>
<sequence length="312" mass="34769">NMLSQLPPEMTLGKSMGSIPYDMSSMMGVGRKQDNFKEHIKRPMNAFMVWSRMQRRKIAQENPKMHNSEISKRLGAEWKLLTEAEKRPFIDEAKRLRTQHMIDYPDYKYRPRRKPRPAKNPYPYAYPPVPASSSSTSPSGMPMYPGIDSINSFPASLSSLSTWSNPYAAAAAYPYAAYAQAQAGGAGLYGGPTFGSTSPKKEDEKERHALDMKMELISSSEEHVQSKENNNKFPYPSFPRSRSPGSSGEEKSPSPVVANPPATSLPYQWAATAAAGYSYPQKNGYPIPAGYPANVAEYYKKVQGLYSQQQPQ</sequence>
<dbReference type="GO" id="GO:0030182">
    <property type="term" value="P:neuron differentiation"/>
    <property type="evidence" value="ECO:0007669"/>
    <property type="project" value="TreeGrafter"/>
</dbReference>
<dbReference type="InterPro" id="IPR036910">
    <property type="entry name" value="HMG_box_dom_sf"/>
</dbReference>
<dbReference type="GO" id="GO:0007420">
    <property type="term" value="P:brain development"/>
    <property type="evidence" value="ECO:0007669"/>
    <property type="project" value="TreeGrafter"/>
</dbReference>
<dbReference type="InterPro" id="IPR009071">
    <property type="entry name" value="HMG_box_dom"/>
</dbReference>
<dbReference type="PANTHER" id="PTHR10270:SF324">
    <property type="entry name" value="SOX DOMAIN-CONTAINING PROTEIN DICHAETE-RELATED"/>
    <property type="match status" value="1"/>
</dbReference>
<dbReference type="InterPro" id="IPR050140">
    <property type="entry name" value="SRY-related_HMG-box_TF-like"/>
</dbReference>
<dbReference type="GO" id="GO:0001228">
    <property type="term" value="F:DNA-binding transcription activator activity, RNA polymerase II-specific"/>
    <property type="evidence" value="ECO:0007669"/>
    <property type="project" value="TreeGrafter"/>
</dbReference>
<comment type="subcellular location">
    <subcellularLocation>
        <location evidence="1">Nucleus</location>
    </subcellularLocation>
</comment>
<protein>
    <submittedName>
        <fullName evidence="5">Uncharacterized protein</fullName>
    </submittedName>
</protein>
<feature type="compositionally biased region" description="Low complexity" evidence="4">
    <location>
        <begin position="232"/>
        <end position="247"/>
    </location>
</feature>
<feature type="region of interest" description="Disordered" evidence="4">
    <location>
        <begin position="107"/>
        <end position="138"/>
    </location>
</feature>
<dbReference type="PANTHER" id="PTHR10270">
    <property type="entry name" value="SOX TRANSCRIPTION FACTOR"/>
    <property type="match status" value="1"/>
</dbReference>